<keyword evidence="1" id="KW-0863">Zinc-finger</keyword>
<dbReference type="Pfam" id="PF04434">
    <property type="entry name" value="SWIM"/>
    <property type="match status" value="1"/>
</dbReference>
<evidence type="ECO:0000313" key="4">
    <source>
        <dbReference type="EMBL" id="MBX0304266.1"/>
    </source>
</evidence>
<dbReference type="PROSITE" id="PS50966">
    <property type="entry name" value="ZF_SWIM"/>
    <property type="match status" value="1"/>
</dbReference>
<keyword evidence="5" id="KW-1185">Reference proteome</keyword>
<proteinExistence type="predicted"/>
<feature type="region of interest" description="Disordered" evidence="2">
    <location>
        <begin position="1"/>
        <end position="24"/>
    </location>
</feature>
<dbReference type="EMBL" id="RKLQ01000002">
    <property type="protein sequence ID" value="MBX0304266.1"/>
    <property type="molecule type" value="Genomic_DNA"/>
</dbReference>
<evidence type="ECO:0000256" key="2">
    <source>
        <dbReference type="SAM" id="MobiDB-lite"/>
    </source>
</evidence>
<protein>
    <submittedName>
        <fullName evidence="4">SWIM zinc finger domain-containing protein</fullName>
    </submittedName>
</protein>
<gene>
    <name evidence="4" type="ORF">EGD98_11360</name>
</gene>
<keyword evidence="1" id="KW-0479">Metal-binding</keyword>
<feature type="domain" description="SWIM-type" evidence="3">
    <location>
        <begin position="54"/>
        <end position="86"/>
    </location>
</feature>
<keyword evidence="1" id="KW-0862">Zinc</keyword>
<reference evidence="4" key="1">
    <citation type="submission" date="2021-06" db="EMBL/GenBank/DDBJ databases">
        <title>Halomicroarcula sp. F24A a new haloarchaeum isolated from saline soil.</title>
        <authorList>
            <person name="Duran-Viseras A."/>
            <person name="Sanchez-Porro C."/>
            <person name="Ventosa A."/>
        </authorList>
    </citation>
    <scope>NUCLEOTIDE SEQUENCE</scope>
    <source>
        <strain evidence="4">F24A</strain>
    </source>
</reference>
<dbReference type="Proteomes" id="UP000783863">
    <property type="component" value="Unassembled WGS sequence"/>
</dbReference>
<comment type="caution">
    <text evidence="4">The sequence shown here is derived from an EMBL/GenBank/DDBJ whole genome shotgun (WGS) entry which is preliminary data.</text>
</comment>
<dbReference type="AlphaFoldDB" id="A0A8J7YM17"/>
<name>A0A8J7YM17_9EURY</name>
<sequence>MTLITPSDDTEPTALAPGPERLDARSRRAWTERMLVDRREDDSYAVTTESGHTYRVDLAEHSCSCPDHRIRGEQCKHLRRVAIEITARRVAPPGRERARCDVCGGVTFVPRDAVPPHRCRRCRLVPGDVVVDRETGKRLVVARVLDERADEHVIQATGETVAEYERNDGYPAADRVVEATYLTDRHRRRRPRRYAFPRSRLDRTDEQLVE</sequence>
<evidence type="ECO:0000259" key="3">
    <source>
        <dbReference type="PROSITE" id="PS50966"/>
    </source>
</evidence>
<dbReference type="RefSeq" id="WP_220588488.1">
    <property type="nucleotide sequence ID" value="NZ_RKLQ01000002.1"/>
</dbReference>
<evidence type="ECO:0000256" key="1">
    <source>
        <dbReference type="PROSITE-ProRule" id="PRU00325"/>
    </source>
</evidence>
<accession>A0A8J7YM17</accession>
<evidence type="ECO:0000313" key="5">
    <source>
        <dbReference type="Proteomes" id="UP000783863"/>
    </source>
</evidence>
<dbReference type="GO" id="GO:0008270">
    <property type="term" value="F:zinc ion binding"/>
    <property type="evidence" value="ECO:0007669"/>
    <property type="project" value="UniProtKB-KW"/>
</dbReference>
<dbReference type="InterPro" id="IPR007527">
    <property type="entry name" value="Znf_SWIM"/>
</dbReference>
<organism evidence="4 5">
    <name type="scientific">Haloarcula salinisoli</name>
    <dbReference type="NCBI Taxonomy" id="2487746"/>
    <lineage>
        <taxon>Archaea</taxon>
        <taxon>Methanobacteriati</taxon>
        <taxon>Methanobacteriota</taxon>
        <taxon>Stenosarchaea group</taxon>
        <taxon>Halobacteria</taxon>
        <taxon>Halobacteriales</taxon>
        <taxon>Haloarculaceae</taxon>
        <taxon>Haloarcula</taxon>
    </lineage>
</organism>